<proteinExistence type="predicted"/>
<dbReference type="EMBL" id="VAHF01000001">
    <property type="protein sequence ID" value="TXG72027.1"/>
    <property type="molecule type" value="Genomic_DNA"/>
</dbReference>
<dbReference type="OrthoDB" id="1624952at2759"/>
<feature type="compositionally biased region" description="Basic and acidic residues" evidence="1">
    <location>
        <begin position="147"/>
        <end position="168"/>
    </location>
</feature>
<evidence type="ECO:0000256" key="1">
    <source>
        <dbReference type="SAM" id="MobiDB-lite"/>
    </source>
</evidence>
<dbReference type="PANTHER" id="PTHR47150:SF7">
    <property type="entry name" value="NUCLEASE"/>
    <property type="match status" value="1"/>
</dbReference>
<feature type="region of interest" description="Disordered" evidence="1">
    <location>
        <begin position="128"/>
        <end position="168"/>
    </location>
</feature>
<dbReference type="AlphaFoldDB" id="A0A5C7IRK7"/>
<name>A0A5C7IRK7_9ROSI</name>
<sequence>MYVELFKRILKAIGNYDDYFTQKIDAVGKDGLSHLQKMIAAMRMLAYGCPANILDEYVQIGESTAIKSLKRFCDAVIGVFEKQYLRKPNTDNIARLLQEGEDRGFPGGSSWINVAIWVDRWHHHGKRVRRREKEKNRKLKYKRNSRNRREIRANRRKEDEEDERRENW</sequence>
<evidence type="ECO:0000313" key="2">
    <source>
        <dbReference type="EMBL" id="TXG72027.1"/>
    </source>
</evidence>
<dbReference type="PANTHER" id="PTHR47150">
    <property type="entry name" value="OS12G0169200 PROTEIN"/>
    <property type="match status" value="1"/>
</dbReference>
<organism evidence="2 3">
    <name type="scientific">Acer yangbiense</name>
    <dbReference type="NCBI Taxonomy" id="1000413"/>
    <lineage>
        <taxon>Eukaryota</taxon>
        <taxon>Viridiplantae</taxon>
        <taxon>Streptophyta</taxon>
        <taxon>Embryophyta</taxon>
        <taxon>Tracheophyta</taxon>
        <taxon>Spermatophyta</taxon>
        <taxon>Magnoliopsida</taxon>
        <taxon>eudicotyledons</taxon>
        <taxon>Gunneridae</taxon>
        <taxon>Pentapetalae</taxon>
        <taxon>rosids</taxon>
        <taxon>malvids</taxon>
        <taxon>Sapindales</taxon>
        <taxon>Sapindaceae</taxon>
        <taxon>Hippocastanoideae</taxon>
        <taxon>Acereae</taxon>
        <taxon>Acer</taxon>
    </lineage>
</organism>
<evidence type="ECO:0000313" key="3">
    <source>
        <dbReference type="Proteomes" id="UP000323000"/>
    </source>
</evidence>
<protein>
    <submittedName>
        <fullName evidence="2">Uncharacterized protein</fullName>
    </submittedName>
</protein>
<keyword evidence="3" id="KW-1185">Reference proteome</keyword>
<accession>A0A5C7IRK7</accession>
<comment type="caution">
    <text evidence="2">The sequence shown here is derived from an EMBL/GenBank/DDBJ whole genome shotgun (WGS) entry which is preliminary data.</text>
</comment>
<feature type="compositionally biased region" description="Basic residues" evidence="1">
    <location>
        <begin position="128"/>
        <end position="146"/>
    </location>
</feature>
<gene>
    <name evidence="2" type="ORF">EZV62_000606</name>
</gene>
<reference evidence="3" key="1">
    <citation type="journal article" date="2019" name="Gigascience">
        <title>De novo genome assembly of the endangered Acer yangbiense, a plant species with extremely small populations endemic to Yunnan Province, China.</title>
        <authorList>
            <person name="Yang J."/>
            <person name="Wariss H.M."/>
            <person name="Tao L."/>
            <person name="Zhang R."/>
            <person name="Yun Q."/>
            <person name="Hollingsworth P."/>
            <person name="Dao Z."/>
            <person name="Luo G."/>
            <person name="Guo H."/>
            <person name="Ma Y."/>
            <person name="Sun W."/>
        </authorList>
    </citation>
    <scope>NUCLEOTIDE SEQUENCE [LARGE SCALE GENOMIC DNA]</scope>
    <source>
        <strain evidence="3">cv. Malutang</strain>
    </source>
</reference>
<dbReference type="Proteomes" id="UP000323000">
    <property type="component" value="Chromosome 1"/>
</dbReference>